<dbReference type="eggNOG" id="ENOG502S69W">
    <property type="taxonomic scope" value="Eukaryota"/>
</dbReference>
<reference evidence="2" key="1">
    <citation type="submission" date="2010-05" db="EMBL/GenBank/DDBJ databases">
        <title>The Genome Sequence of Magnaporthe poae strain ATCC 64411.</title>
        <authorList>
            <consortium name="The Broad Institute Genome Sequencing Platform"/>
            <consortium name="Broad Institute Genome Sequencing Center for Infectious Disease"/>
            <person name="Ma L.-J."/>
            <person name="Dead R."/>
            <person name="Young S."/>
            <person name="Zeng Q."/>
            <person name="Koehrsen M."/>
            <person name="Alvarado L."/>
            <person name="Berlin A."/>
            <person name="Chapman S.B."/>
            <person name="Chen Z."/>
            <person name="Freedman E."/>
            <person name="Gellesch M."/>
            <person name="Goldberg J."/>
            <person name="Griggs A."/>
            <person name="Gujja S."/>
            <person name="Heilman E.R."/>
            <person name="Heiman D."/>
            <person name="Hepburn T."/>
            <person name="Howarth C."/>
            <person name="Jen D."/>
            <person name="Larson L."/>
            <person name="Mehta T."/>
            <person name="Neiman D."/>
            <person name="Pearson M."/>
            <person name="Roberts A."/>
            <person name="Saif S."/>
            <person name="Shea T."/>
            <person name="Shenoy N."/>
            <person name="Sisk P."/>
            <person name="Stolte C."/>
            <person name="Sykes S."/>
            <person name="Walk T."/>
            <person name="White J."/>
            <person name="Yandava C."/>
            <person name="Haas B."/>
            <person name="Nusbaum C."/>
            <person name="Birren B."/>
        </authorList>
    </citation>
    <scope>NUCLEOTIDE SEQUENCE</scope>
    <source>
        <strain evidence="2">ATCC 64411</strain>
    </source>
</reference>
<dbReference type="OrthoDB" id="10004862at2759"/>
<dbReference type="EMBL" id="ADBL01002213">
    <property type="status" value="NOT_ANNOTATED_CDS"/>
    <property type="molecule type" value="Genomic_DNA"/>
</dbReference>
<organism evidence="3 4">
    <name type="scientific">Magnaporthiopsis poae (strain ATCC 64411 / 73-15)</name>
    <name type="common">Kentucky bluegrass fungus</name>
    <name type="synonym">Magnaporthe poae</name>
    <dbReference type="NCBI Taxonomy" id="644358"/>
    <lineage>
        <taxon>Eukaryota</taxon>
        <taxon>Fungi</taxon>
        <taxon>Dikarya</taxon>
        <taxon>Ascomycota</taxon>
        <taxon>Pezizomycotina</taxon>
        <taxon>Sordariomycetes</taxon>
        <taxon>Sordariomycetidae</taxon>
        <taxon>Magnaporthales</taxon>
        <taxon>Magnaporthaceae</taxon>
        <taxon>Magnaporthiopsis</taxon>
    </lineage>
</organism>
<dbReference type="GO" id="GO:0016491">
    <property type="term" value="F:oxidoreductase activity"/>
    <property type="evidence" value="ECO:0007669"/>
    <property type="project" value="UniProtKB-KW"/>
</dbReference>
<keyword evidence="1" id="KW-0560">Oxidoreductase</keyword>
<evidence type="ECO:0000313" key="3">
    <source>
        <dbReference type="EnsemblFungi" id="MAPG_09031T0"/>
    </source>
</evidence>
<evidence type="ECO:0000313" key="4">
    <source>
        <dbReference type="Proteomes" id="UP000011715"/>
    </source>
</evidence>
<keyword evidence="4" id="KW-1185">Reference proteome</keyword>
<reference evidence="3" key="4">
    <citation type="journal article" date="2015" name="G3 (Bethesda)">
        <title>Genome sequences of three phytopathogenic species of the Magnaporthaceae family of fungi.</title>
        <authorList>
            <person name="Okagaki L.H."/>
            <person name="Nunes C.C."/>
            <person name="Sailsbery J."/>
            <person name="Clay B."/>
            <person name="Brown D."/>
            <person name="John T."/>
            <person name="Oh Y."/>
            <person name="Young N."/>
            <person name="Fitzgerald M."/>
            <person name="Haas B.J."/>
            <person name="Zeng Q."/>
            <person name="Young S."/>
            <person name="Adiconis X."/>
            <person name="Fan L."/>
            <person name="Levin J.Z."/>
            <person name="Mitchell T.K."/>
            <person name="Okubara P.A."/>
            <person name="Farman M.L."/>
            <person name="Kohn L.M."/>
            <person name="Birren B."/>
            <person name="Ma L.-J."/>
            <person name="Dean R.A."/>
        </authorList>
    </citation>
    <scope>NUCLEOTIDE SEQUENCE</scope>
    <source>
        <strain evidence="3">ATCC 64411 / 73-15</strain>
    </source>
</reference>
<evidence type="ECO:0000313" key="2">
    <source>
        <dbReference type="EMBL" id="KLU90066.1"/>
    </source>
</evidence>
<dbReference type="InterPro" id="IPR025337">
    <property type="entry name" value="Questin_oxidase-like"/>
</dbReference>
<dbReference type="PANTHER" id="PTHR35870:SF1">
    <property type="entry name" value="PROTEIN, PUTATIVE (AFU_ORTHOLOGUE AFUA_5G03330)-RELATED"/>
    <property type="match status" value="1"/>
</dbReference>
<evidence type="ECO:0000256" key="1">
    <source>
        <dbReference type="ARBA" id="ARBA00023002"/>
    </source>
</evidence>
<reference evidence="4" key="2">
    <citation type="submission" date="2010-05" db="EMBL/GenBank/DDBJ databases">
        <title>The genome sequence of Magnaporthe poae strain ATCC 64411.</title>
        <authorList>
            <person name="Ma L.-J."/>
            <person name="Dead R."/>
            <person name="Young S."/>
            <person name="Zeng Q."/>
            <person name="Koehrsen M."/>
            <person name="Alvarado L."/>
            <person name="Berlin A."/>
            <person name="Chapman S.B."/>
            <person name="Chen Z."/>
            <person name="Freedman E."/>
            <person name="Gellesch M."/>
            <person name="Goldberg J."/>
            <person name="Griggs A."/>
            <person name="Gujja S."/>
            <person name="Heilman E.R."/>
            <person name="Heiman D."/>
            <person name="Hepburn T."/>
            <person name="Howarth C."/>
            <person name="Jen D."/>
            <person name="Larson L."/>
            <person name="Mehta T."/>
            <person name="Neiman D."/>
            <person name="Pearson M."/>
            <person name="Roberts A."/>
            <person name="Saif S."/>
            <person name="Shea T."/>
            <person name="Shenoy N."/>
            <person name="Sisk P."/>
            <person name="Stolte C."/>
            <person name="Sykes S."/>
            <person name="Walk T."/>
            <person name="White J."/>
            <person name="Yandava C."/>
            <person name="Haas B."/>
            <person name="Nusbaum C."/>
            <person name="Birren B."/>
        </authorList>
    </citation>
    <scope>NUCLEOTIDE SEQUENCE [LARGE SCALE GENOMIC DNA]</scope>
    <source>
        <strain evidence="4">ATCC 64411 / 73-15</strain>
    </source>
</reference>
<proteinExistence type="predicted"/>
<dbReference type="VEuPathDB" id="FungiDB:MAPG_09031"/>
<dbReference type="Proteomes" id="UP000011715">
    <property type="component" value="Unassembled WGS sequence"/>
</dbReference>
<dbReference type="PANTHER" id="PTHR35870">
    <property type="entry name" value="PROTEIN, PUTATIVE (AFU_ORTHOLOGUE AFUA_5G03330)-RELATED"/>
    <property type="match status" value="1"/>
</dbReference>
<reference evidence="3" key="5">
    <citation type="submission" date="2015-06" db="UniProtKB">
        <authorList>
            <consortium name="EnsemblFungi"/>
        </authorList>
    </citation>
    <scope>IDENTIFICATION</scope>
    <source>
        <strain evidence="3">ATCC 64411</strain>
    </source>
</reference>
<protein>
    <recommendedName>
        <fullName evidence="5">HypA protein</fullName>
    </recommendedName>
</protein>
<dbReference type="Pfam" id="PF14027">
    <property type="entry name" value="Questin_oxidase"/>
    <property type="match status" value="1"/>
</dbReference>
<reference evidence="2" key="3">
    <citation type="submission" date="2011-03" db="EMBL/GenBank/DDBJ databases">
        <title>Annotation of Magnaporthe poae ATCC 64411.</title>
        <authorList>
            <person name="Ma L.-J."/>
            <person name="Dead R."/>
            <person name="Young S.K."/>
            <person name="Zeng Q."/>
            <person name="Gargeya S."/>
            <person name="Fitzgerald M."/>
            <person name="Haas B."/>
            <person name="Abouelleil A."/>
            <person name="Alvarado L."/>
            <person name="Arachchi H.M."/>
            <person name="Berlin A."/>
            <person name="Brown A."/>
            <person name="Chapman S.B."/>
            <person name="Chen Z."/>
            <person name="Dunbar C."/>
            <person name="Freedman E."/>
            <person name="Gearin G."/>
            <person name="Gellesch M."/>
            <person name="Goldberg J."/>
            <person name="Griggs A."/>
            <person name="Gujja S."/>
            <person name="Heiman D."/>
            <person name="Howarth C."/>
            <person name="Larson L."/>
            <person name="Lui A."/>
            <person name="MacDonald P.J.P."/>
            <person name="Mehta T."/>
            <person name="Montmayeur A."/>
            <person name="Murphy C."/>
            <person name="Neiman D."/>
            <person name="Pearson M."/>
            <person name="Priest M."/>
            <person name="Roberts A."/>
            <person name="Saif S."/>
            <person name="Shea T."/>
            <person name="Shenoy N."/>
            <person name="Sisk P."/>
            <person name="Stolte C."/>
            <person name="Sykes S."/>
            <person name="Yandava C."/>
            <person name="Wortman J."/>
            <person name="Nusbaum C."/>
            <person name="Birren B."/>
        </authorList>
    </citation>
    <scope>NUCLEOTIDE SEQUENCE</scope>
    <source>
        <strain evidence="2">ATCC 64411</strain>
    </source>
</reference>
<dbReference type="AlphaFoldDB" id="A0A0C4E8W1"/>
<dbReference type="EMBL" id="GL876974">
    <property type="protein sequence ID" value="KLU90066.1"/>
    <property type="molecule type" value="Genomic_DNA"/>
</dbReference>
<dbReference type="STRING" id="644358.A0A0C4E8W1"/>
<sequence length="498" mass="55640">MIPLRLPLRIAQLSRARLPSISTRRQTSTMASTMATPYRMHIVPENTGLWKVPQSEASARKASELLQQDLRDHHAFFNEDGFHNHIPHHILALYGTGADAAAMQRAYDGNASYQRPALPLHSDVGPPEQLRDWSHAKKLLGRERYYPDLLAFFQREMDRRGPLGWRDVLAEHVFGGGAAAGTATATTDADERATDTLVRLFSGFVHPLIQLMYGIEWEQPAVVAEALAQAGVHGDDIRDFLVGSEALAAKLHPDSADYRMPSIASLYEQAAADNKIASSVRNEDGNKLVQGVLTRAKDEMIALAAKVRVRAEELEERTVEMYNQAVFVAASAAAHPKKHVKFDFFLMHHVNVAPIFLTINAASWIPTHAKVRLLEWKIRMDLAQYAARAVPPMSIDRIAAYKPKAAAAEKEEKPIDVVSRLHSFDDDGHAIKLARAAGICQQVSAPYEDRDWMRLKGRENWMKVLHMIVDSVEGPGQRWVRTTGLEEAWKDIEDAPKL</sequence>
<accession>A0A0C4E8W1</accession>
<dbReference type="OMA" id="DDGHTIK"/>
<evidence type="ECO:0008006" key="5">
    <source>
        <dbReference type="Google" id="ProtNLM"/>
    </source>
</evidence>
<gene>
    <name evidence="2" type="ORF">MAPG_09031</name>
</gene>
<dbReference type="EnsemblFungi" id="MAPG_09031T0">
    <property type="protein sequence ID" value="MAPG_09031T0"/>
    <property type="gene ID" value="MAPG_09031"/>
</dbReference>
<name>A0A0C4E8W1_MAGP6</name>